<name>A0A6S6R038_9FIRM</name>
<sequence>MEDKYSMKAIVIKKESTAIKYDYPADIKPYLECDGVLVLEITSESSLYNKKNIKINDLLTLDNKNELCILLTGLTVRLFQQFKKEGLGDFHDNKTLVEKFQKAIESIRYHREDMLSKSKDEPLEFLMKSVEMVDFMDCFHDLFITYMNTFKLNAICFNYKE</sequence>
<organism evidence="1 2">
    <name type="scientific">Anaerocolumna cellulosilytica</name>
    <dbReference type="NCBI Taxonomy" id="433286"/>
    <lineage>
        <taxon>Bacteria</taxon>
        <taxon>Bacillati</taxon>
        <taxon>Bacillota</taxon>
        <taxon>Clostridia</taxon>
        <taxon>Lachnospirales</taxon>
        <taxon>Lachnospiraceae</taxon>
        <taxon>Anaerocolumna</taxon>
    </lineage>
</organism>
<accession>A0A6S6R038</accession>
<keyword evidence="2" id="KW-1185">Reference proteome</keyword>
<dbReference type="Proteomes" id="UP000515561">
    <property type="component" value="Chromosome"/>
</dbReference>
<dbReference type="AlphaFoldDB" id="A0A6S6R038"/>
<proteinExistence type="predicted"/>
<dbReference type="KEGG" id="acel:acsn021_02790"/>
<reference evidence="1 2" key="1">
    <citation type="journal article" date="2016" name="Int. J. Syst. Evol. Microbiol.">
        <title>Descriptions of Anaerotaenia torta gen. nov., sp. nov. and Anaerocolumna cellulosilytica gen. nov., sp. nov. isolated from a methanogenic reactor of cattle waste.</title>
        <authorList>
            <person name="Uek A."/>
            <person name="Ohtaki Y."/>
            <person name="Kaku N."/>
            <person name="Ueki K."/>
        </authorList>
    </citation>
    <scope>NUCLEOTIDE SEQUENCE [LARGE SCALE GENOMIC DNA]</scope>
    <source>
        <strain evidence="1 2">SN021</strain>
    </source>
</reference>
<gene>
    <name evidence="1" type="ORF">acsn021_02790</name>
</gene>
<protein>
    <submittedName>
        <fullName evidence="1">Uncharacterized protein</fullName>
    </submittedName>
</protein>
<dbReference type="EMBL" id="AP023367">
    <property type="protein sequence ID" value="BCJ92710.1"/>
    <property type="molecule type" value="Genomic_DNA"/>
</dbReference>
<evidence type="ECO:0000313" key="1">
    <source>
        <dbReference type="EMBL" id="BCJ92710.1"/>
    </source>
</evidence>
<evidence type="ECO:0000313" key="2">
    <source>
        <dbReference type="Proteomes" id="UP000515561"/>
    </source>
</evidence>